<dbReference type="RefSeq" id="WP_238272288.1">
    <property type="nucleotide sequence ID" value="NZ_BPQG01000036.1"/>
</dbReference>
<proteinExistence type="predicted"/>
<dbReference type="PROSITE" id="PS51257">
    <property type="entry name" value="PROKAR_LIPOPROTEIN"/>
    <property type="match status" value="1"/>
</dbReference>
<feature type="compositionally biased region" description="Low complexity" evidence="1">
    <location>
        <begin position="36"/>
        <end position="51"/>
    </location>
</feature>
<keyword evidence="5" id="KW-1185">Reference proteome</keyword>
<evidence type="ECO:0000313" key="5">
    <source>
        <dbReference type="Proteomes" id="UP001055117"/>
    </source>
</evidence>
<evidence type="ECO:0000259" key="3">
    <source>
        <dbReference type="SMART" id="SM00871"/>
    </source>
</evidence>
<evidence type="ECO:0000256" key="2">
    <source>
        <dbReference type="SAM" id="SignalP"/>
    </source>
</evidence>
<dbReference type="InterPro" id="IPR010499">
    <property type="entry name" value="AraC_E-bd"/>
</dbReference>
<comment type="caution">
    <text evidence="4">The sequence shown here is derived from an EMBL/GenBank/DDBJ whole genome shotgun (WGS) entry which is preliminary data.</text>
</comment>
<dbReference type="EMBL" id="BPQG01000036">
    <property type="protein sequence ID" value="GJD44729.1"/>
    <property type="molecule type" value="Genomic_DNA"/>
</dbReference>
<dbReference type="Proteomes" id="UP001055117">
    <property type="component" value="Unassembled WGS sequence"/>
</dbReference>
<protein>
    <recommendedName>
        <fullName evidence="3">AraC effector-binding domain-containing protein</fullName>
    </recommendedName>
</protein>
<feature type="domain" description="AraC effector-binding" evidence="3">
    <location>
        <begin position="116"/>
        <end position="269"/>
    </location>
</feature>
<dbReference type="Pfam" id="PF06445">
    <property type="entry name" value="GyrI-like"/>
    <property type="match status" value="1"/>
</dbReference>
<dbReference type="InterPro" id="IPR011256">
    <property type="entry name" value="Reg_factor_effector_dom_sf"/>
</dbReference>
<dbReference type="SMART" id="SM00871">
    <property type="entry name" value="AraC_E_bind"/>
    <property type="match status" value="1"/>
</dbReference>
<feature type="region of interest" description="Disordered" evidence="1">
    <location>
        <begin position="24"/>
        <end position="107"/>
    </location>
</feature>
<feature type="compositionally biased region" description="Low complexity" evidence="1">
    <location>
        <begin position="93"/>
        <end position="103"/>
    </location>
</feature>
<sequence>MTRPRLTLVAGLLAASAAACGSLPALAQQPPPPASTAPSPAVTDPLPTTTAPNPPADPNKSAAPAPEKAITAPTLPSAPSPAAAPPPAPPQAQAPSSSPPQTSGRKTLVEAPANADDVDAVTLPAKPAAILAGKTKWDEAVPSLKDAFARIEADLAKAGIAPTGRPLAVFTRTDDDGFAYEAMIPVASAPDPAPTAADGLRFGTTPSGKALRFPHKGSYDDIDGTYETLTTYLDAKDIVVQDRFIEEYVTDLADKADDKLDVNIYALTR</sequence>
<dbReference type="SUPFAM" id="SSF55136">
    <property type="entry name" value="Probable bacterial effector-binding domain"/>
    <property type="match status" value="1"/>
</dbReference>
<dbReference type="Gene3D" id="3.20.80.10">
    <property type="entry name" value="Regulatory factor, effector binding domain"/>
    <property type="match status" value="1"/>
</dbReference>
<evidence type="ECO:0000256" key="1">
    <source>
        <dbReference type="SAM" id="MobiDB-lite"/>
    </source>
</evidence>
<feature type="signal peptide" evidence="2">
    <location>
        <begin position="1"/>
        <end position="27"/>
    </location>
</feature>
<evidence type="ECO:0000313" key="4">
    <source>
        <dbReference type="EMBL" id="GJD44729.1"/>
    </source>
</evidence>
<feature type="chain" id="PRO_5047322721" description="AraC effector-binding domain-containing protein" evidence="2">
    <location>
        <begin position="28"/>
        <end position="269"/>
    </location>
</feature>
<name>A0ABQ4QHJ2_9HYPH</name>
<keyword evidence="2" id="KW-0732">Signal</keyword>
<gene>
    <name evidence="4" type="ORF">AFCDBAGC_2596</name>
</gene>
<organism evidence="4 5">
    <name type="scientific">Methylobacterium cerastii</name>
    <dbReference type="NCBI Taxonomy" id="932741"/>
    <lineage>
        <taxon>Bacteria</taxon>
        <taxon>Pseudomonadati</taxon>
        <taxon>Pseudomonadota</taxon>
        <taxon>Alphaproteobacteria</taxon>
        <taxon>Hyphomicrobiales</taxon>
        <taxon>Methylobacteriaceae</taxon>
        <taxon>Methylobacterium</taxon>
    </lineage>
</organism>
<accession>A0ABQ4QHJ2</accession>
<reference evidence="4 5" key="1">
    <citation type="journal article" date="2021" name="Front. Microbiol.">
        <title>Comprehensive Comparative Genomics and Phenotyping of Methylobacterium Species.</title>
        <authorList>
            <person name="Alessa O."/>
            <person name="Ogura Y."/>
            <person name="Fujitani Y."/>
            <person name="Takami H."/>
            <person name="Hayashi T."/>
            <person name="Sahin N."/>
            <person name="Tani A."/>
        </authorList>
    </citation>
    <scope>NUCLEOTIDE SEQUENCE [LARGE SCALE GENOMIC DNA]</scope>
    <source>
        <strain evidence="4 5">DSM 23679</strain>
    </source>
</reference>
<feature type="compositionally biased region" description="Pro residues" evidence="1">
    <location>
        <begin position="76"/>
        <end position="92"/>
    </location>
</feature>
<dbReference type="InterPro" id="IPR029442">
    <property type="entry name" value="GyrI-like"/>
</dbReference>